<dbReference type="EC" id="1.3.1.48" evidence="2"/>
<dbReference type="OMA" id="VDMSYSR"/>
<dbReference type="Gene3D" id="3.90.180.10">
    <property type="entry name" value="Medium-chain alcohol dehydrogenases, catalytic domain"/>
    <property type="match status" value="1"/>
</dbReference>
<accession>R7UJX1</accession>
<dbReference type="Pfam" id="PF00107">
    <property type="entry name" value="ADH_zinc_N"/>
    <property type="match status" value="1"/>
</dbReference>
<evidence type="ECO:0000313" key="6">
    <source>
        <dbReference type="EnsemblMetazoa" id="CapteP173764"/>
    </source>
</evidence>
<gene>
    <name evidence="5" type="ORF">CAPTEDRAFT_173764</name>
</gene>
<dbReference type="InterPro" id="IPR013154">
    <property type="entry name" value="ADH-like_N"/>
</dbReference>
<reference evidence="7" key="1">
    <citation type="submission" date="2012-12" db="EMBL/GenBank/DDBJ databases">
        <authorList>
            <person name="Hellsten U."/>
            <person name="Grimwood J."/>
            <person name="Chapman J.A."/>
            <person name="Shapiro H."/>
            <person name="Aerts A."/>
            <person name="Otillar R.P."/>
            <person name="Terry A.Y."/>
            <person name="Boore J.L."/>
            <person name="Simakov O."/>
            <person name="Marletaz F."/>
            <person name="Cho S.-J."/>
            <person name="Edsinger-Gonzales E."/>
            <person name="Havlak P."/>
            <person name="Kuo D.-H."/>
            <person name="Larsson T."/>
            <person name="Lv J."/>
            <person name="Arendt D."/>
            <person name="Savage R."/>
            <person name="Osoegawa K."/>
            <person name="de Jong P."/>
            <person name="Lindberg D.R."/>
            <person name="Seaver E.C."/>
            <person name="Weisblat D.A."/>
            <person name="Putnam N.H."/>
            <person name="Grigoriev I.V."/>
            <person name="Rokhsar D.S."/>
        </authorList>
    </citation>
    <scope>NUCLEOTIDE SEQUENCE</scope>
    <source>
        <strain evidence="7">I ESC-2004</strain>
    </source>
</reference>
<comment type="similarity">
    <text evidence="1">Belongs to the zinc-containing alcohol dehydrogenase family. Quinone oxidoreductase subfamily.</text>
</comment>
<sequence length="353" mass="38393">MSKALPATFRKIVVQKISQNFREATQIVETKWVEPGKGSVTVKNHWVGINASDINYTAGRYDPSVKVPFDCGFEGVGEVVAVGPGCTSNVSVGQAVGYSAYGAFSEYTTLPENYALPIPVIRPELLSYLVSGLTAAISLEKVGEIRRGEKVLVTAAAGGTGQFAVQWAKAHGCHVIGTCSSDEKVEFLKSIGCDRPINYTKENFGKVMKEEYPKGVDVVYESIGGEMFETCVNSLAIRGRLITIGFITGYEKDAGFVPLKTSTPALISKLLTKSASVRGFFLMQYMRDYPEFLVKLLTLQKEGKLKPAYDNGQTSPQGPFKGLQAIPHAIDYLYSKKNVGKIVVDVRDTSSKL</sequence>
<dbReference type="InterPro" id="IPR011032">
    <property type="entry name" value="GroES-like_sf"/>
</dbReference>
<dbReference type="AlphaFoldDB" id="R7UJX1"/>
<evidence type="ECO:0000313" key="5">
    <source>
        <dbReference type="EMBL" id="ELU06398.1"/>
    </source>
</evidence>
<dbReference type="GO" id="GO:0047522">
    <property type="term" value="F:15-oxoprostaglandin 13-reductase [NAD(P)+] activity"/>
    <property type="evidence" value="ECO:0007669"/>
    <property type="project" value="UniProtKB-EC"/>
</dbReference>
<dbReference type="GO" id="GO:0005739">
    <property type="term" value="C:mitochondrion"/>
    <property type="evidence" value="ECO:0007669"/>
    <property type="project" value="TreeGrafter"/>
</dbReference>
<dbReference type="InterPro" id="IPR013149">
    <property type="entry name" value="ADH-like_C"/>
</dbReference>
<dbReference type="EMBL" id="AMQN01007424">
    <property type="status" value="NOT_ANNOTATED_CDS"/>
    <property type="molecule type" value="Genomic_DNA"/>
</dbReference>
<dbReference type="InterPro" id="IPR020843">
    <property type="entry name" value="ER"/>
</dbReference>
<dbReference type="Gene3D" id="3.40.50.720">
    <property type="entry name" value="NAD(P)-binding Rossmann-like Domain"/>
    <property type="match status" value="1"/>
</dbReference>
<evidence type="ECO:0000256" key="2">
    <source>
        <dbReference type="ARBA" id="ARBA00011981"/>
    </source>
</evidence>
<dbReference type="Proteomes" id="UP000014760">
    <property type="component" value="Unassembled WGS sequence"/>
</dbReference>
<dbReference type="SUPFAM" id="SSF51735">
    <property type="entry name" value="NAD(P)-binding Rossmann-fold domains"/>
    <property type="match status" value="1"/>
</dbReference>
<dbReference type="SUPFAM" id="SSF50129">
    <property type="entry name" value="GroES-like"/>
    <property type="match status" value="1"/>
</dbReference>
<dbReference type="OrthoDB" id="9992527at2759"/>
<dbReference type="FunFam" id="3.40.50.720:FF:000121">
    <property type="entry name" value="Prostaglandin reductase 2"/>
    <property type="match status" value="1"/>
</dbReference>
<dbReference type="HOGENOM" id="CLU_026673_3_1_1"/>
<keyword evidence="7" id="KW-1185">Reference proteome</keyword>
<dbReference type="EnsemblMetazoa" id="CapteT173764">
    <property type="protein sequence ID" value="CapteP173764"/>
    <property type="gene ID" value="CapteG173764"/>
</dbReference>
<evidence type="ECO:0000256" key="3">
    <source>
        <dbReference type="ARBA" id="ARBA00023002"/>
    </source>
</evidence>
<dbReference type="CDD" id="cd08250">
    <property type="entry name" value="Mgc45594_like"/>
    <property type="match status" value="1"/>
</dbReference>
<dbReference type="PANTHER" id="PTHR43677:SF3">
    <property type="entry name" value="PROSTAGLANDIN REDUCTASE 3"/>
    <property type="match status" value="1"/>
</dbReference>
<keyword evidence="3" id="KW-0560">Oxidoreductase</keyword>
<reference evidence="5 7" key="2">
    <citation type="journal article" date="2013" name="Nature">
        <title>Insights into bilaterian evolution from three spiralian genomes.</title>
        <authorList>
            <person name="Simakov O."/>
            <person name="Marletaz F."/>
            <person name="Cho S.J."/>
            <person name="Edsinger-Gonzales E."/>
            <person name="Havlak P."/>
            <person name="Hellsten U."/>
            <person name="Kuo D.H."/>
            <person name="Larsson T."/>
            <person name="Lv J."/>
            <person name="Arendt D."/>
            <person name="Savage R."/>
            <person name="Osoegawa K."/>
            <person name="de Jong P."/>
            <person name="Grimwood J."/>
            <person name="Chapman J.A."/>
            <person name="Shapiro H."/>
            <person name="Aerts A."/>
            <person name="Otillar R.P."/>
            <person name="Terry A.Y."/>
            <person name="Boore J.L."/>
            <person name="Grigoriev I.V."/>
            <person name="Lindberg D.R."/>
            <person name="Seaver E.C."/>
            <person name="Weisblat D.A."/>
            <person name="Putnam N.H."/>
            <person name="Rokhsar D.S."/>
        </authorList>
    </citation>
    <scope>NUCLEOTIDE SEQUENCE</scope>
    <source>
        <strain evidence="5 7">I ESC-2004</strain>
    </source>
</reference>
<dbReference type="EMBL" id="KB300677">
    <property type="protein sequence ID" value="ELU06398.1"/>
    <property type="molecule type" value="Genomic_DNA"/>
</dbReference>
<evidence type="ECO:0000256" key="1">
    <source>
        <dbReference type="ARBA" id="ARBA00010371"/>
    </source>
</evidence>
<dbReference type="SMART" id="SM00829">
    <property type="entry name" value="PKS_ER"/>
    <property type="match status" value="1"/>
</dbReference>
<dbReference type="Pfam" id="PF08240">
    <property type="entry name" value="ADH_N"/>
    <property type="match status" value="1"/>
</dbReference>
<dbReference type="InterPro" id="IPR002364">
    <property type="entry name" value="Quin_OxRdtase/zeta-crystal_CS"/>
</dbReference>
<feature type="domain" description="Enoyl reductase (ER)" evidence="4">
    <location>
        <begin position="20"/>
        <end position="344"/>
    </location>
</feature>
<dbReference type="GO" id="GO:0008270">
    <property type="term" value="F:zinc ion binding"/>
    <property type="evidence" value="ECO:0007669"/>
    <property type="project" value="InterPro"/>
</dbReference>
<reference evidence="6" key="3">
    <citation type="submission" date="2015-06" db="UniProtKB">
        <authorList>
            <consortium name="EnsemblMetazoa"/>
        </authorList>
    </citation>
    <scope>IDENTIFICATION</scope>
</reference>
<dbReference type="InterPro" id="IPR036291">
    <property type="entry name" value="NAD(P)-bd_dom_sf"/>
</dbReference>
<protein>
    <recommendedName>
        <fullName evidence="2">15-oxoprostaglandin 13-reductase</fullName>
        <ecNumber evidence="2">1.3.1.48</ecNumber>
    </recommendedName>
</protein>
<dbReference type="STRING" id="283909.R7UJX1"/>
<name>R7UJX1_CAPTE</name>
<dbReference type="InterPro" id="IPR051397">
    <property type="entry name" value="Zn-ADH-like_protein"/>
</dbReference>
<evidence type="ECO:0000259" key="4">
    <source>
        <dbReference type="SMART" id="SM00829"/>
    </source>
</evidence>
<proteinExistence type="inferred from homology"/>
<evidence type="ECO:0000313" key="7">
    <source>
        <dbReference type="Proteomes" id="UP000014760"/>
    </source>
</evidence>
<dbReference type="PROSITE" id="PS01162">
    <property type="entry name" value="QOR_ZETA_CRYSTAL"/>
    <property type="match status" value="1"/>
</dbReference>
<organism evidence="5">
    <name type="scientific">Capitella teleta</name>
    <name type="common">Polychaete worm</name>
    <dbReference type="NCBI Taxonomy" id="283909"/>
    <lineage>
        <taxon>Eukaryota</taxon>
        <taxon>Metazoa</taxon>
        <taxon>Spiralia</taxon>
        <taxon>Lophotrochozoa</taxon>
        <taxon>Annelida</taxon>
        <taxon>Polychaeta</taxon>
        <taxon>Sedentaria</taxon>
        <taxon>Scolecida</taxon>
        <taxon>Capitellidae</taxon>
        <taxon>Capitella</taxon>
    </lineage>
</organism>
<dbReference type="PANTHER" id="PTHR43677">
    <property type="entry name" value="SHORT-CHAIN DEHYDROGENASE/REDUCTASE"/>
    <property type="match status" value="1"/>
</dbReference>